<proteinExistence type="predicted"/>
<dbReference type="eggNOG" id="COG4891">
    <property type="taxonomic scope" value="Bacteria"/>
</dbReference>
<evidence type="ECO:0008006" key="3">
    <source>
        <dbReference type="Google" id="ProtNLM"/>
    </source>
</evidence>
<dbReference type="InterPro" id="IPR023393">
    <property type="entry name" value="START-like_dom_sf"/>
</dbReference>
<dbReference type="CDD" id="cd07822">
    <property type="entry name" value="SRPBCC_4"/>
    <property type="match status" value="1"/>
</dbReference>
<dbReference type="Pfam" id="PF10604">
    <property type="entry name" value="Polyketide_cyc2"/>
    <property type="match status" value="1"/>
</dbReference>
<name>C5BJI7_TERTT</name>
<dbReference type="KEGG" id="ttu:TERTU_2208"/>
<dbReference type="RefSeq" id="WP_015819535.1">
    <property type="nucleotide sequence ID" value="NC_012997.1"/>
</dbReference>
<dbReference type="InterPro" id="IPR019587">
    <property type="entry name" value="Polyketide_cyclase/dehydratase"/>
</dbReference>
<dbReference type="Gene3D" id="3.30.530.20">
    <property type="match status" value="1"/>
</dbReference>
<organism evidence="1 2">
    <name type="scientific">Teredinibacter turnerae (strain ATCC 39867 / T7901)</name>
    <dbReference type="NCBI Taxonomy" id="377629"/>
    <lineage>
        <taxon>Bacteria</taxon>
        <taxon>Pseudomonadati</taxon>
        <taxon>Pseudomonadota</taxon>
        <taxon>Gammaproteobacteria</taxon>
        <taxon>Cellvibrionales</taxon>
        <taxon>Cellvibrionaceae</taxon>
        <taxon>Teredinibacter</taxon>
    </lineage>
</organism>
<dbReference type="HOGENOM" id="CLU_069867_4_0_6"/>
<accession>C5BJI7</accession>
<dbReference type="PANTHER" id="PTHR36166:SF1">
    <property type="entry name" value="SRPBCC DOMAIN-CONTAINING PROTEIN"/>
    <property type="match status" value="1"/>
</dbReference>
<keyword evidence="2" id="KW-1185">Reference proteome</keyword>
<gene>
    <name evidence="1" type="ordered locus">TERTU_2208</name>
</gene>
<dbReference type="STRING" id="377629.TERTU_2208"/>
<sequence length="151" mass="17132">MSKEIVTQIQIDAPSHQVWQTLTDFHAYQNWNPFMVDVKGAAQLHENVTISVAFKDSQRMQFKTKICEFESAKSLCWTSKFLIGGLFDSVHRFDISSISSNQCLFVNQEAYSGILVGLSWKKIEPGARAGFEAMNRALKYQVESQLFARAS</sequence>
<protein>
    <recommendedName>
        <fullName evidence="3">SRPBCC domain-containing protein</fullName>
    </recommendedName>
</protein>
<evidence type="ECO:0000313" key="2">
    <source>
        <dbReference type="Proteomes" id="UP000009080"/>
    </source>
</evidence>
<dbReference type="SUPFAM" id="SSF55961">
    <property type="entry name" value="Bet v1-like"/>
    <property type="match status" value="1"/>
</dbReference>
<dbReference type="Proteomes" id="UP000009080">
    <property type="component" value="Chromosome"/>
</dbReference>
<dbReference type="OrthoDB" id="191189at2"/>
<dbReference type="EMBL" id="CP001614">
    <property type="protein sequence ID" value="ACR13421.1"/>
    <property type="molecule type" value="Genomic_DNA"/>
</dbReference>
<dbReference type="AlphaFoldDB" id="C5BJI7"/>
<dbReference type="PANTHER" id="PTHR36166">
    <property type="entry name" value="CHROMOSOME 9, WHOLE GENOME SHOTGUN SEQUENCE"/>
    <property type="match status" value="1"/>
</dbReference>
<reference evidence="1 2" key="1">
    <citation type="journal article" date="2009" name="PLoS ONE">
        <title>The complete genome of Teredinibacter turnerae T7901: an intracellular endosymbiont of marine wood-boring bivalves (shipworms).</title>
        <authorList>
            <person name="Yang J.C."/>
            <person name="Madupu R."/>
            <person name="Durkin A.S."/>
            <person name="Ekborg N.A."/>
            <person name="Pedamallu C.S."/>
            <person name="Hostetler J.B."/>
            <person name="Radune D."/>
            <person name="Toms B.S."/>
            <person name="Henrissat B."/>
            <person name="Coutinho P.M."/>
            <person name="Schwarz S."/>
            <person name="Field L."/>
            <person name="Trindade-Silva A.E."/>
            <person name="Soares C.A.G."/>
            <person name="Elshahawi S."/>
            <person name="Hanora A."/>
            <person name="Schmidt E.W."/>
            <person name="Haygood M.G."/>
            <person name="Posfai J."/>
            <person name="Benner J."/>
            <person name="Madinger C."/>
            <person name="Nove J."/>
            <person name="Anton B."/>
            <person name="Chaudhary K."/>
            <person name="Foster J."/>
            <person name="Holman A."/>
            <person name="Kumar S."/>
            <person name="Lessard P.A."/>
            <person name="Luyten Y.A."/>
            <person name="Slatko B."/>
            <person name="Wood N."/>
            <person name="Wu B."/>
            <person name="Teplitski M."/>
            <person name="Mougous J.D."/>
            <person name="Ward N."/>
            <person name="Eisen J.A."/>
            <person name="Badger J.H."/>
            <person name="Distel D.L."/>
        </authorList>
    </citation>
    <scope>NUCLEOTIDE SEQUENCE [LARGE SCALE GENOMIC DNA]</scope>
    <source>
        <strain evidence="2">ATCC 39867 / T7901</strain>
    </source>
</reference>
<evidence type="ECO:0000313" key="1">
    <source>
        <dbReference type="EMBL" id="ACR13421.1"/>
    </source>
</evidence>